<dbReference type="EMBL" id="ML978253">
    <property type="protein sequence ID" value="KAF2025947.1"/>
    <property type="molecule type" value="Genomic_DNA"/>
</dbReference>
<keyword evidence="3" id="KW-1185">Reference proteome</keyword>
<reference evidence="2" key="1">
    <citation type="journal article" date="2020" name="Stud. Mycol.">
        <title>101 Dothideomycetes genomes: a test case for predicting lifestyles and emergence of pathogens.</title>
        <authorList>
            <person name="Haridas S."/>
            <person name="Albert R."/>
            <person name="Binder M."/>
            <person name="Bloem J."/>
            <person name="Labutti K."/>
            <person name="Salamov A."/>
            <person name="Andreopoulos B."/>
            <person name="Baker S."/>
            <person name="Barry K."/>
            <person name="Bills G."/>
            <person name="Bluhm B."/>
            <person name="Cannon C."/>
            <person name="Castanera R."/>
            <person name="Culley D."/>
            <person name="Daum C."/>
            <person name="Ezra D."/>
            <person name="Gonzalez J."/>
            <person name="Henrissat B."/>
            <person name="Kuo A."/>
            <person name="Liang C."/>
            <person name="Lipzen A."/>
            <person name="Lutzoni F."/>
            <person name="Magnuson J."/>
            <person name="Mondo S."/>
            <person name="Nolan M."/>
            <person name="Ohm R."/>
            <person name="Pangilinan J."/>
            <person name="Park H.-J."/>
            <person name="Ramirez L."/>
            <person name="Alfaro M."/>
            <person name="Sun H."/>
            <person name="Tritt A."/>
            <person name="Yoshinaga Y."/>
            <person name="Zwiers L.-H."/>
            <person name="Turgeon B."/>
            <person name="Goodwin S."/>
            <person name="Spatafora J."/>
            <person name="Crous P."/>
            <person name="Grigoriev I."/>
        </authorList>
    </citation>
    <scope>NUCLEOTIDE SEQUENCE</scope>
    <source>
        <strain evidence="2">CBS 110217</strain>
    </source>
</reference>
<evidence type="ECO:0000313" key="2">
    <source>
        <dbReference type="EMBL" id="KAF2025947.1"/>
    </source>
</evidence>
<accession>A0A9P4H1N5</accession>
<dbReference type="Proteomes" id="UP000799777">
    <property type="component" value="Unassembled WGS sequence"/>
</dbReference>
<protein>
    <submittedName>
        <fullName evidence="2">Uncharacterized protein</fullName>
    </submittedName>
</protein>
<proteinExistence type="predicted"/>
<gene>
    <name evidence="2" type="ORF">EK21DRAFT_92828</name>
</gene>
<name>A0A9P4H1N5_9PLEO</name>
<evidence type="ECO:0000313" key="3">
    <source>
        <dbReference type="Proteomes" id="UP000799777"/>
    </source>
</evidence>
<evidence type="ECO:0000256" key="1">
    <source>
        <dbReference type="SAM" id="MobiDB-lite"/>
    </source>
</evidence>
<dbReference type="OrthoDB" id="3750320at2759"/>
<comment type="caution">
    <text evidence="2">The sequence shown here is derived from an EMBL/GenBank/DDBJ whole genome shotgun (WGS) entry which is preliminary data.</text>
</comment>
<organism evidence="2 3">
    <name type="scientific">Setomelanomma holmii</name>
    <dbReference type="NCBI Taxonomy" id="210430"/>
    <lineage>
        <taxon>Eukaryota</taxon>
        <taxon>Fungi</taxon>
        <taxon>Dikarya</taxon>
        <taxon>Ascomycota</taxon>
        <taxon>Pezizomycotina</taxon>
        <taxon>Dothideomycetes</taxon>
        <taxon>Pleosporomycetidae</taxon>
        <taxon>Pleosporales</taxon>
        <taxon>Pleosporineae</taxon>
        <taxon>Phaeosphaeriaceae</taxon>
        <taxon>Setomelanomma</taxon>
    </lineage>
</organism>
<sequence>MATTSTDVRATTILQGPADWTPWYSAKRRYATIKGVWQYCNPDSTAESPTPVAEPSDNSSVDAWKIWEIKSRHQESILKAIDQQRRLELATLYSDIQKKPKNQSVQAWLNEYSQITSQCAQESMPEMTETRAQWRFIYAVRDPGDEAWAQAQFLAMEQGEANKLWPTPTLQRLISRYRRTAPTSTAQNTTKTLGGFKTQASLLITEQAPKPKGRSTCVCGLHSSIFLCFSLNLEAKGRLKDFKPSSKALCQLVEAFRNNDTLKRAQKAYKDAGIRWTFDEEKAKAELSERRKDNSTSCQTHRTETRDDDSSDGYVSNAAYFTQLLQSNAASSTHDRSLQN</sequence>
<dbReference type="AlphaFoldDB" id="A0A9P4H1N5"/>
<feature type="region of interest" description="Disordered" evidence="1">
    <location>
        <begin position="287"/>
        <end position="314"/>
    </location>
</feature>